<sequence>MHKDLSTSSAATRTGHFLAIHGPSCKAHPALDFHALLPMDFVLELRFQAAISRFLLLFYCLLTFVCFLLVFSVNLAQILLISSVKLFSCLPTCLQLHQSKRGNRNLRIYSVCHTDIESSNPFLSFWHKL</sequence>
<gene>
    <name evidence="1" type="ORF">O6H91_11G093400</name>
</gene>
<comment type="caution">
    <text evidence="1">The sequence shown here is derived from an EMBL/GenBank/DDBJ whole genome shotgun (WGS) entry which is preliminary data.</text>
</comment>
<reference evidence="2" key="1">
    <citation type="journal article" date="2024" name="Proc. Natl. Acad. Sci. U.S.A.">
        <title>Extraordinary preservation of gene collinearity over three hundred million years revealed in homosporous lycophytes.</title>
        <authorList>
            <person name="Li C."/>
            <person name="Wickell D."/>
            <person name="Kuo L.Y."/>
            <person name="Chen X."/>
            <person name="Nie B."/>
            <person name="Liao X."/>
            <person name="Peng D."/>
            <person name="Ji J."/>
            <person name="Jenkins J."/>
            <person name="Williams M."/>
            <person name="Shu S."/>
            <person name="Plott C."/>
            <person name="Barry K."/>
            <person name="Rajasekar S."/>
            <person name="Grimwood J."/>
            <person name="Han X."/>
            <person name="Sun S."/>
            <person name="Hou Z."/>
            <person name="He W."/>
            <person name="Dai G."/>
            <person name="Sun C."/>
            <person name="Schmutz J."/>
            <person name="Leebens-Mack J.H."/>
            <person name="Li F.W."/>
            <person name="Wang L."/>
        </authorList>
    </citation>
    <scope>NUCLEOTIDE SEQUENCE [LARGE SCALE GENOMIC DNA]</scope>
    <source>
        <strain evidence="2">cv. PW_Plant_1</strain>
    </source>
</reference>
<proteinExistence type="predicted"/>
<organism evidence="1 2">
    <name type="scientific">Diphasiastrum complanatum</name>
    <name type="common">Issler's clubmoss</name>
    <name type="synonym">Lycopodium complanatum</name>
    <dbReference type="NCBI Taxonomy" id="34168"/>
    <lineage>
        <taxon>Eukaryota</taxon>
        <taxon>Viridiplantae</taxon>
        <taxon>Streptophyta</taxon>
        <taxon>Embryophyta</taxon>
        <taxon>Tracheophyta</taxon>
        <taxon>Lycopodiopsida</taxon>
        <taxon>Lycopodiales</taxon>
        <taxon>Lycopodiaceae</taxon>
        <taxon>Lycopodioideae</taxon>
        <taxon>Diphasiastrum</taxon>
    </lineage>
</organism>
<evidence type="ECO:0000313" key="1">
    <source>
        <dbReference type="EMBL" id="KAJ7539449.1"/>
    </source>
</evidence>
<keyword evidence="2" id="KW-1185">Reference proteome</keyword>
<evidence type="ECO:0000313" key="2">
    <source>
        <dbReference type="Proteomes" id="UP001162992"/>
    </source>
</evidence>
<name>A0ACC2CBS9_DIPCM</name>
<protein>
    <submittedName>
        <fullName evidence="1">Uncharacterized protein</fullName>
    </submittedName>
</protein>
<dbReference type="Proteomes" id="UP001162992">
    <property type="component" value="Chromosome 11"/>
</dbReference>
<dbReference type="EMBL" id="CM055102">
    <property type="protein sequence ID" value="KAJ7539449.1"/>
    <property type="molecule type" value="Genomic_DNA"/>
</dbReference>
<accession>A0ACC2CBS9</accession>